<sequence length="385" mass="42466">MAPVIVTPDLAGGYSDPVDILLDSDATGTPTAIEDVTKTLAARSTSSTTTTGVSSSKGEGTISPTSINMQGMLALFAILGAAFVVASIWFFFWAKNGGFIWRKGDWDDYKSTVLRRKGPDGRTLSNATKSTRLGGGTVRGYSDDGGTVTDMTETATTITNEKAPPRKKKFRETAKEKLLRKRKDEKWEGEADDDMRAYRREKAARVGGINADSDGTYYGTEYTPSSPPTASAYTESEAYDPHDRHPRRSQDHTRRDTRNVSGFSFTAGNEDVISQSTAEESLMGDARKSRRESRRPQQQSKDRQSRHNSPRKREAPRSSMPGGYTEPLDLSSHATNSAYQYSTVESEDDLGTRSYHHPIPGLTKGYRRDRDGGGRRRRDSLSDSE</sequence>
<dbReference type="OrthoDB" id="5393404at2759"/>
<feature type="compositionally biased region" description="Basic and acidic residues" evidence="1">
    <location>
        <begin position="239"/>
        <end position="258"/>
    </location>
</feature>
<feature type="region of interest" description="Disordered" evidence="1">
    <location>
        <begin position="119"/>
        <end position="149"/>
    </location>
</feature>
<keyword evidence="4" id="KW-1185">Reference proteome</keyword>
<accession>A0A7H8RDP7</accession>
<feature type="region of interest" description="Disordered" evidence="1">
    <location>
        <begin position="209"/>
        <end position="385"/>
    </location>
</feature>
<name>A0A7H8RDP7_TALRU</name>
<organism evidence="3 4">
    <name type="scientific">Talaromyces rugulosus</name>
    <name type="common">Penicillium rugulosum</name>
    <dbReference type="NCBI Taxonomy" id="121627"/>
    <lineage>
        <taxon>Eukaryota</taxon>
        <taxon>Fungi</taxon>
        <taxon>Dikarya</taxon>
        <taxon>Ascomycota</taxon>
        <taxon>Pezizomycotina</taxon>
        <taxon>Eurotiomycetes</taxon>
        <taxon>Eurotiomycetidae</taxon>
        <taxon>Eurotiales</taxon>
        <taxon>Trichocomaceae</taxon>
        <taxon>Talaromyces</taxon>
        <taxon>Talaromyces sect. Islandici</taxon>
    </lineage>
</organism>
<dbReference type="RefSeq" id="XP_035350785.1">
    <property type="nucleotide sequence ID" value="XM_035494892.1"/>
</dbReference>
<keyword evidence="2" id="KW-0812">Transmembrane</keyword>
<dbReference type="KEGG" id="trg:TRUGW13939_11787"/>
<protein>
    <submittedName>
        <fullName evidence="3">Uncharacterized protein</fullName>
    </submittedName>
</protein>
<dbReference type="AlphaFoldDB" id="A0A7H8RDP7"/>
<reference evidence="4" key="1">
    <citation type="submission" date="2020-06" db="EMBL/GenBank/DDBJ databases">
        <title>A chromosome-scale genome assembly of Talaromyces rugulosus W13939.</title>
        <authorList>
            <person name="Wang B."/>
            <person name="Guo L."/>
            <person name="Ye K."/>
            <person name="Wang L."/>
        </authorList>
    </citation>
    <scope>NUCLEOTIDE SEQUENCE [LARGE SCALE GENOMIC DNA]</scope>
    <source>
        <strain evidence="4">W13939</strain>
    </source>
</reference>
<feature type="compositionally biased region" description="Polar residues" evidence="1">
    <location>
        <begin position="259"/>
        <end position="279"/>
    </location>
</feature>
<evidence type="ECO:0000313" key="4">
    <source>
        <dbReference type="Proteomes" id="UP000509510"/>
    </source>
</evidence>
<dbReference type="Proteomes" id="UP000509510">
    <property type="component" value="Chromosome VI"/>
</dbReference>
<gene>
    <name evidence="3" type="ORF">TRUGW13939_11787</name>
</gene>
<keyword evidence="2" id="KW-0472">Membrane</keyword>
<feature type="transmembrane region" description="Helical" evidence="2">
    <location>
        <begin position="73"/>
        <end position="94"/>
    </location>
</feature>
<evidence type="ECO:0000256" key="1">
    <source>
        <dbReference type="SAM" id="MobiDB-lite"/>
    </source>
</evidence>
<feature type="compositionally biased region" description="Basic and acidic residues" evidence="1">
    <location>
        <begin position="300"/>
        <end position="316"/>
    </location>
</feature>
<feature type="compositionally biased region" description="Polar residues" evidence="1">
    <location>
        <begin position="332"/>
        <end position="344"/>
    </location>
</feature>
<evidence type="ECO:0000313" key="3">
    <source>
        <dbReference type="EMBL" id="QKX64612.1"/>
    </source>
</evidence>
<proteinExistence type="predicted"/>
<dbReference type="EMBL" id="CP055903">
    <property type="protein sequence ID" value="QKX64612.1"/>
    <property type="molecule type" value="Genomic_DNA"/>
</dbReference>
<evidence type="ECO:0000256" key="2">
    <source>
        <dbReference type="SAM" id="Phobius"/>
    </source>
</evidence>
<keyword evidence="2" id="KW-1133">Transmembrane helix</keyword>
<feature type="compositionally biased region" description="Polar residues" evidence="1">
    <location>
        <begin position="222"/>
        <end position="234"/>
    </location>
</feature>
<dbReference type="GeneID" id="55999264"/>